<dbReference type="AlphaFoldDB" id="A0AAD4C682"/>
<keyword evidence="2" id="KW-1185">Reference proteome</keyword>
<dbReference type="EMBL" id="WHUW01000003">
    <property type="protein sequence ID" value="KAF8448984.1"/>
    <property type="molecule type" value="Genomic_DNA"/>
</dbReference>
<dbReference type="Proteomes" id="UP001194468">
    <property type="component" value="Unassembled WGS sequence"/>
</dbReference>
<accession>A0AAD4C682</accession>
<protein>
    <submittedName>
        <fullName evidence="1">Uncharacterized protein</fullName>
    </submittedName>
</protein>
<proteinExistence type="predicted"/>
<name>A0AAD4C682_BOLED</name>
<gene>
    <name evidence="1" type="ORF">L210DRAFT_939426</name>
</gene>
<reference evidence="1" key="2">
    <citation type="journal article" date="2020" name="Nat. Commun.">
        <title>Large-scale genome sequencing of mycorrhizal fungi provides insights into the early evolution of symbiotic traits.</title>
        <authorList>
            <person name="Miyauchi S."/>
            <person name="Kiss E."/>
            <person name="Kuo A."/>
            <person name="Drula E."/>
            <person name="Kohler A."/>
            <person name="Sanchez-Garcia M."/>
            <person name="Morin E."/>
            <person name="Andreopoulos B."/>
            <person name="Barry K.W."/>
            <person name="Bonito G."/>
            <person name="Buee M."/>
            <person name="Carver A."/>
            <person name="Chen C."/>
            <person name="Cichocki N."/>
            <person name="Clum A."/>
            <person name="Culley D."/>
            <person name="Crous P.W."/>
            <person name="Fauchery L."/>
            <person name="Girlanda M."/>
            <person name="Hayes R.D."/>
            <person name="Keri Z."/>
            <person name="LaButti K."/>
            <person name="Lipzen A."/>
            <person name="Lombard V."/>
            <person name="Magnuson J."/>
            <person name="Maillard F."/>
            <person name="Murat C."/>
            <person name="Nolan M."/>
            <person name="Ohm R.A."/>
            <person name="Pangilinan J."/>
            <person name="Pereira M.F."/>
            <person name="Perotto S."/>
            <person name="Peter M."/>
            <person name="Pfister S."/>
            <person name="Riley R."/>
            <person name="Sitrit Y."/>
            <person name="Stielow J.B."/>
            <person name="Szollosi G."/>
            <person name="Zifcakova L."/>
            <person name="Stursova M."/>
            <person name="Spatafora J.W."/>
            <person name="Tedersoo L."/>
            <person name="Vaario L.M."/>
            <person name="Yamada A."/>
            <person name="Yan M."/>
            <person name="Wang P."/>
            <person name="Xu J."/>
            <person name="Bruns T."/>
            <person name="Baldrian P."/>
            <person name="Vilgalys R."/>
            <person name="Dunand C."/>
            <person name="Henrissat B."/>
            <person name="Grigoriev I.V."/>
            <person name="Hibbett D."/>
            <person name="Nagy L.G."/>
            <person name="Martin F.M."/>
        </authorList>
    </citation>
    <scope>NUCLEOTIDE SEQUENCE</scope>
    <source>
        <strain evidence="1">BED1</strain>
    </source>
</reference>
<reference evidence="1" key="1">
    <citation type="submission" date="2019-10" db="EMBL/GenBank/DDBJ databases">
        <authorList>
            <consortium name="DOE Joint Genome Institute"/>
            <person name="Kuo A."/>
            <person name="Miyauchi S."/>
            <person name="Kiss E."/>
            <person name="Drula E."/>
            <person name="Kohler A."/>
            <person name="Sanchez-Garcia M."/>
            <person name="Andreopoulos B."/>
            <person name="Barry K.W."/>
            <person name="Bonito G."/>
            <person name="Buee M."/>
            <person name="Carver A."/>
            <person name="Chen C."/>
            <person name="Cichocki N."/>
            <person name="Clum A."/>
            <person name="Culley D."/>
            <person name="Crous P.W."/>
            <person name="Fauchery L."/>
            <person name="Girlanda M."/>
            <person name="Hayes R."/>
            <person name="Keri Z."/>
            <person name="LaButti K."/>
            <person name="Lipzen A."/>
            <person name="Lombard V."/>
            <person name="Magnuson J."/>
            <person name="Maillard F."/>
            <person name="Morin E."/>
            <person name="Murat C."/>
            <person name="Nolan M."/>
            <person name="Ohm R."/>
            <person name="Pangilinan J."/>
            <person name="Pereira M."/>
            <person name="Perotto S."/>
            <person name="Peter M."/>
            <person name="Riley R."/>
            <person name="Sitrit Y."/>
            <person name="Stielow B."/>
            <person name="Szollosi G."/>
            <person name="Zifcakova L."/>
            <person name="Stursova M."/>
            <person name="Spatafora J.W."/>
            <person name="Tedersoo L."/>
            <person name="Vaario L.-M."/>
            <person name="Yamada A."/>
            <person name="Yan M."/>
            <person name="Wang P."/>
            <person name="Xu J."/>
            <person name="Bruns T."/>
            <person name="Baldrian P."/>
            <person name="Vilgalys R."/>
            <person name="Henrissat B."/>
            <person name="Grigoriev I.V."/>
            <person name="Hibbett D."/>
            <person name="Nagy L.G."/>
            <person name="Martin F.M."/>
        </authorList>
    </citation>
    <scope>NUCLEOTIDE SEQUENCE</scope>
    <source>
        <strain evidence="1">BED1</strain>
    </source>
</reference>
<organism evidence="1 2">
    <name type="scientific">Boletus edulis BED1</name>
    <dbReference type="NCBI Taxonomy" id="1328754"/>
    <lineage>
        <taxon>Eukaryota</taxon>
        <taxon>Fungi</taxon>
        <taxon>Dikarya</taxon>
        <taxon>Basidiomycota</taxon>
        <taxon>Agaricomycotina</taxon>
        <taxon>Agaricomycetes</taxon>
        <taxon>Agaricomycetidae</taxon>
        <taxon>Boletales</taxon>
        <taxon>Boletineae</taxon>
        <taxon>Boletaceae</taxon>
        <taxon>Boletoideae</taxon>
        <taxon>Boletus</taxon>
    </lineage>
</organism>
<comment type="caution">
    <text evidence="1">The sequence shown here is derived from an EMBL/GenBank/DDBJ whole genome shotgun (WGS) entry which is preliminary data.</text>
</comment>
<sequence length="80" mass="8694">MMACGLVALAHQMGLGHRIFRVMQVRLKAGEADVYVKHCCFDRGHIEQENSLAEHRSMGDGVILTVASQRSSLAIRAAGS</sequence>
<evidence type="ECO:0000313" key="2">
    <source>
        <dbReference type="Proteomes" id="UP001194468"/>
    </source>
</evidence>
<evidence type="ECO:0000313" key="1">
    <source>
        <dbReference type="EMBL" id="KAF8448984.1"/>
    </source>
</evidence>